<sequence>MLIPQKLTSLYILSLHDAAGKEVNLYMELKKGPVILTFYRGNWSPYCNLELRAYQQALPEIKALGAQLIAVSPQTPDNSLSMKEKHELAYPVLSDLGSKVIEEYNLLFRLPDYLIDVYKLRVDLEKYNDSDA</sequence>
<comment type="similarity">
    <text evidence="9">Belongs to the peroxiredoxin family. BCP/PrxQ subfamily.</text>
</comment>
<organism evidence="13 14">
    <name type="scientific">Chengkuizengella axinellae</name>
    <dbReference type="NCBI Taxonomy" id="3064388"/>
    <lineage>
        <taxon>Bacteria</taxon>
        <taxon>Bacillati</taxon>
        <taxon>Bacillota</taxon>
        <taxon>Bacilli</taxon>
        <taxon>Bacillales</taxon>
        <taxon>Paenibacillaceae</taxon>
        <taxon>Chengkuizengella</taxon>
    </lineage>
</organism>
<keyword evidence="6" id="KW-1015">Disulfide bond</keyword>
<dbReference type="PANTHER" id="PTHR42801:SF7">
    <property type="entry name" value="SLL1159 PROTEIN"/>
    <property type="match status" value="1"/>
</dbReference>
<dbReference type="EC" id="1.11.1.24" evidence="2"/>
<dbReference type="EMBL" id="JAVAMP010000010">
    <property type="protein sequence ID" value="MDP5275823.1"/>
    <property type="molecule type" value="Genomic_DNA"/>
</dbReference>
<dbReference type="PROSITE" id="PS51352">
    <property type="entry name" value="THIOREDOXIN_2"/>
    <property type="match status" value="1"/>
</dbReference>
<proteinExistence type="inferred from homology"/>
<evidence type="ECO:0000256" key="10">
    <source>
        <dbReference type="ARBA" id="ARBA00041373"/>
    </source>
</evidence>
<reference evidence="13 14" key="1">
    <citation type="submission" date="2023-08" db="EMBL/GenBank/DDBJ databases">
        <authorList>
            <person name="Park J.-S."/>
        </authorList>
    </citation>
    <scope>NUCLEOTIDE SEQUENCE [LARGE SCALE GENOMIC DNA]</scope>
    <source>
        <strain evidence="13 14">2205SS18-9</strain>
    </source>
</reference>
<protein>
    <recommendedName>
        <fullName evidence="2">thioredoxin-dependent peroxiredoxin</fullName>
        <ecNumber evidence="2">1.11.1.24</ecNumber>
    </recommendedName>
    <alternativeName>
        <fullName evidence="10">Bacterioferritin comigratory protein</fullName>
    </alternativeName>
    <alternativeName>
        <fullName evidence="8">Thioredoxin peroxidase</fullName>
    </alternativeName>
</protein>
<dbReference type="InterPro" id="IPR036249">
    <property type="entry name" value="Thioredoxin-like_sf"/>
</dbReference>
<name>A0ABT9J2M8_9BACL</name>
<dbReference type="InterPro" id="IPR050924">
    <property type="entry name" value="Peroxiredoxin_BCP/PrxQ"/>
</dbReference>
<evidence type="ECO:0000256" key="9">
    <source>
        <dbReference type="ARBA" id="ARBA00038489"/>
    </source>
</evidence>
<evidence type="ECO:0000256" key="11">
    <source>
        <dbReference type="ARBA" id="ARBA00049091"/>
    </source>
</evidence>
<keyword evidence="5" id="KW-0560">Oxidoreductase</keyword>
<dbReference type="PANTHER" id="PTHR42801">
    <property type="entry name" value="THIOREDOXIN-DEPENDENT PEROXIDE REDUCTASE"/>
    <property type="match status" value="1"/>
</dbReference>
<evidence type="ECO:0000259" key="12">
    <source>
        <dbReference type="PROSITE" id="PS51352"/>
    </source>
</evidence>
<gene>
    <name evidence="13" type="ORF">Q5Y73_17115</name>
</gene>
<evidence type="ECO:0000256" key="8">
    <source>
        <dbReference type="ARBA" id="ARBA00032824"/>
    </source>
</evidence>
<dbReference type="CDD" id="cd02970">
    <property type="entry name" value="PRX_like2"/>
    <property type="match status" value="1"/>
</dbReference>
<accession>A0ABT9J2M8</accession>
<dbReference type="InterPro" id="IPR000866">
    <property type="entry name" value="AhpC/TSA"/>
</dbReference>
<evidence type="ECO:0000256" key="1">
    <source>
        <dbReference type="ARBA" id="ARBA00003330"/>
    </source>
</evidence>
<evidence type="ECO:0000256" key="5">
    <source>
        <dbReference type="ARBA" id="ARBA00023002"/>
    </source>
</evidence>
<comment type="caution">
    <text evidence="13">The sequence shown here is derived from an EMBL/GenBank/DDBJ whole genome shotgun (WGS) entry which is preliminary data.</text>
</comment>
<evidence type="ECO:0000256" key="7">
    <source>
        <dbReference type="ARBA" id="ARBA00023284"/>
    </source>
</evidence>
<comment type="function">
    <text evidence="1">Thiol-specific peroxidase that catalyzes the reduction of hydrogen peroxide and organic hydroperoxides to water and alcohols, respectively. Plays a role in cell protection against oxidative stress by detoxifying peroxides and as sensor of hydrogen peroxide-mediated signaling events.</text>
</comment>
<dbReference type="Pfam" id="PF00578">
    <property type="entry name" value="AhpC-TSA"/>
    <property type="match status" value="1"/>
</dbReference>
<evidence type="ECO:0000313" key="13">
    <source>
        <dbReference type="EMBL" id="MDP5275823.1"/>
    </source>
</evidence>
<evidence type="ECO:0000313" key="14">
    <source>
        <dbReference type="Proteomes" id="UP001231941"/>
    </source>
</evidence>
<dbReference type="InterPro" id="IPR013766">
    <property type="entry name" value="Thioredoxin_domain"/>
</dbReference>
<dbReference type="Gene3D" id="3.40.30.10">
    <property type="entry name" value="Glutaredoxin"/>
    <property type="match status" value="1"/>
</dbReference>
<dbReference type="Proteomes" id="UP001231941">
    <property type="component" value="Unassembled WGS sequence"/>
</dbReference>
<feature type="domain" description="Thioredoxin" evidence="12">
    <location>
        <begin position="4"/>
        <end position="129"/>
    </location>
</feature>
<keyword evidence="3" id="KW-0575">Peroxidase</keyword>
<dbReference type="RefSeq" id="WP_305993134.1">
    <property type="nucleotide sequence ID" value="NZ_JAVAMP010000010.1"/>
</dbReference>
<evidence type="ECO:0000256" key="4">
    <source>
        <dbReference type="ARBA" id="ARBA00022862"/>
    </source>
</evidence>
<keyword evidence="4" id="KW-0049">Antioxidant</keyword>
<keyword evidence="7" id="KW-0676">Redox-active center</keyword>
<evidence type="ECO:0000256" key="6">
    <source>
        <dbReference type="ARBA" id="ARBA00023157"/>
    </source>
</evidence>
<keyword evidence="14" id="KW-1185">Reference proteome</keyword>
<evidence type="ECO:0000256" key="2">
    <source>
        <dbReference type="ARBA" id="ARBA00013017"/>
    </source>
</evidence>
<dbReference type="SUPFAM" id="SSF52833">
    <property type="entry name" value="Thioredoxin-like"/>
    <property type="match status" value="1"/>
</dbReference>
<evidence type="ECO:0000256" key="3">
    <source>
        <dbReference type="ARBA" id="ARBA00022559"/>
    </source>
</evidence>
<comment type="catalytic activity">
    <reaction evidence="11">
        <text>a hydroperoxide + [thioredoxin]-dithiol = an alcohol + [thioredoxin]-disulfide + H2O</text>
        <dbReference type="Rhea" id="RHEA:62620"/>
        <dbReference type="Rhea" id="RHEA-COMP:10698"/>
        <dbReference type="Rhea" id="RHEA-COMP:10700"/>
        <dbReference type="ChEBI" id="CHEBI:15377"/>
        <dbReference type="ChEBI" id="CHEBI:29950"/>
        <dbReference type="ChEBI" id="CHEBI:30879"/>
        <dbReference type="ChEBI" id="CHEBI:35924"/>
        <dbReference type="ChEBI" id="CHEBI:50058"/>
        <dbReference type="EC" id="1.11.1.24"/>
    </reaction>
</comment>